<dbReference type="CDD" id="cd23767">
    <property type="entry name" value="IQCD"/>
    <property type="match status" value="1"/>
</dbReference>
<dbReference type="Proteomes" id="UP000241890">
    <property type="component" value="Unassembled WGS sequence"/>
</dbReference>
<dbReference type="PROSITE" id="PS50020">
    <property type="entry name" value="WW_DOMAIN_2"/>
    <property type="match status" value="1"/>
</dbReference>
<dbReference type="SUPFAM" id="SSF51045">
    <property type="entry name" value="WW domain"/>
    <property type="match status" value="1"/>
</dbReference>
<dbReference type="CDD" id="cd00201">
    <property type="entry name" value="WW"/>
    <property type="match status" value="1"/>
</dbReference>
<proteinExistence type="predicted"/>
<keyword evidence="4" id="KW-1185">Reference proteome</keyword>
<reference evidence="3 4" key="1">
    <citation type="submission" date="2017-12" db="EMBL/GenBank/DDBJ databases">
        <title>Sequencing, de novo assembly and annotation of complete genome of a new Thraustochytrid species, strain FCC1311.</title>
        <authorList>
            <person name="Sedici K."/>
            <person name="Godart F."/>
            <person name="Aiese Cigliano R."/>
            <person name="Sanseverino W."/>
            <person name="Barakat M."/>
            <person name="Ortet P."/>
            <person name="Marechal E."/>
            <person name="Cagnac O."/>
            <person name="Amato A."/>
        </authorList>
    </citation>
    <scope>NUCLEOTIDE SEQUENCE [LARGE SCALE GENOMIC DNA]</scope>
</reference>
<name>A0A2R5G8M2_9STRA</name>
<dbReference type="InParanoid" id="A0A2R5G8M2"/>
<dbReference type="SUPFAM" id="SSF57845">
    <property type="entry name" value="B-box zinc-binding domain"/>
    <property type="match status" value="1"/>
</dbReference>
<evidence type="ECO:0000313" key="3">
    <source>
        <dbReference type="EMBL" id="GBG26128.1"/>
    </source>
</evidence>
<organism evidence="3 4">
    <name type="scientific">Hondaea fermentalgiana</name>
    <dbReference type="NCBI Taxonomy" id="2315210"/>
    <lineage>
        <taxon>Eukaryota</taxon>
        <taxon>Sar</taxon>
        <taxon>Stramenopiles</taxon>
        <taxon>Bigyra</taxon>
        <taxon>Labyrinthulomycetes</taxon>
        <taxon>Thraustochytrida</taxon>
        <taxon>Thraustochytriidae</taxon>
        <taxon>Hondaea</taxon>
    </lineage>
</organism>
<sequence length="641" mass="72114">MFVFGTTVSEHLAAVPPPQEREEDIGVRRSVDDRKNELDHDYQILRAITDASASSTSGNQLQEPTANVRLENVFPALTNEGERPLETGLQRGNHMLPIFQLPRVAKDAPLANTLPKEPTEEEKERLQAELDARAQARSHLGLSEDEVKYFDAVLKNGPSAPLPLPLPQASSTSDVDARKAARKGAKRNKRSISTKSLTNPREPQTSTVSSAVALRKELSTSIKSVQSLTNLVQDGVAALQREYPGAARTAKSKALVQRWGIAKLDQAIQRKRLAKRKVEAMRVHQRRERACLMVQRAYRSRLARKRMAERRVEYAKELEVKERCALRLQAVYRGHRGRLVYQLKSHARRAAQEHDAQQVSKIQSLFRGKKGRRKAAERRKEYLEEMCVWARAWVEEFDETTNDYVFRNLHTQEVYAEPPPDGYTKRDGMLALLDGRVLEDPVIVARREREKNLLQCIECDETAATRKCVECDDIYCDDCFDAIHLKGALASHAFEWFQDGGPQEADPADLAAAGSASADGGLVGAGAAPDWIELFDEESGYPYWYDQTTGVTTWEMPPEFAQQQDVGPYDAAAGAEGMEGGSEWATYFDEASGQNYMYNATTGECIWEHEQQEQPHQDEGNVVYDENTGYPQEQDDGYGYY</sequence>
<dbReference type="AlphaFoldDB" id="A0A2R5G8M2"/>
<accession>A0A2R5G8M2</accession>
<feature type="region of interest" description="Disordered" evidence="1">
    <location>
        <begin position="159"/>
        <end position="209"/>
    </location>
</feature>
<feature type="compositionally biased region" description="Basic residues" evidence="1">
    <location>
        <begin position="180"/>
        <end position="192"/>
    </location>
</feature>
<dbReference type="PROSITE" id="PS01159">
    <property type="entry name" value="WW_DOMAIN_1"/>
    <property type="match status" value="1"/>
</dbReference>
<dbReference type="InterPro" id="IPR036020">
    <property type="entry name" value="WW_dom_sf"/>
</dbReference>
<comment type="caution">
    <text evidence="3">The sequence shown here is derived from an EMBL/GenBank/DDBJ whole genome shotgun (WGS) entry which is preliminary data.</text>
</comment>
<dbReference type="PROSITE" id="PS50096">
    <property type="entry name" value="IQ"/>
    <property type="match status" value="3"/>
</dbReference>
<dbReference type="OrthoDB" id="70912at2759"/>
<feature type="region of interest" description="Disordered" evidence="1">
    <location>
        <begin position="611"/>
        <end position="641"/>
    </location>
</feature>
<evidence type="ECO:0000256" key="1">
    <source>
        <dbReference type="SAM" id="MobiDB-lite"/>
    </source>
</evidence>
<protein>
    <submittedName>
        <fullName evidence="3">Rho GTPase-activating protein 27</fullName>
    </submittedName>
</protein>
<dbReference type="InterPro" id="IPR000048">
    <property type="entry name" value="IQ_motif_EF-hand-BS"/>
</dbReference>
<dbReference type="Gene3D" id="2.20.70.10">
    <property type="match status" value="1"/>
</dbReference>
<dbReference type="Pfam" id="PF00397">
    <property type="entry name" value="WW"/>
    <property type="match status" value="1"/>
</dbReference>
<dbReference type="InterPro" id="IPR001202">
    <property type="entry name" value="WW_dom"/>
</dbReference>
<dbReference type="SMART" id="SM00015">
    <property type="entry name" value="IQ"/>
    <property type="match status" value="3"/>
</dbReference>
<feature type="compositionally biased region" description="Polar residues" evidence="1">
    <location>
        <begin position="193"/>
        <end position="209"/>
    </location>
</feature>
<dbReference type="SMART" id="SM00456">
    <property type="entry name" value="WW"/>
    <property type="match status" value="2"/>
</dbReference>
<dbReference type="Gene3D" id="4.10.830.40">
    <property type="match status" value="1"/>
</dbReference>
<dbReference type="Pfam" id="PF22586">
    <property type="entry name" value="ANCHR-like_BBOX"/>
    <property type="match status" value="1"/>
</dbReference>
<evidence type="ECO:0000259" key="2">
    <source>
        <dbReference type="PROSITE" id="PS50020"/>
    </source>
</evidence>
<dbReference type="Gene3D" id="1.20.5.190">
    <property type="match status" value="1"/>
</dbReference>
<feature type="domain" description="WW" evidence="2">
    <location>
        <begin position="525"/>
        <end position="559"/>
    </location>
</feature>
<evidence type="ECO:0000313" key="4">
    <source>
        <dbReference type="Proteomes" id="UP000241890"/>
    </source>
</evidence>
<gene>
    <name evidence="3" type="ORF">FCC1311_023482</name>
</gene>
<dbReference type="EMBL" id="BEYU01000019">
    <property type="protein sequence ID" value="GBG26128.1"/>
    <property type="molecule type" value="Genomic_DNA"/>
</dbReference>